<reference evidence="1 2" key="1">
    <citation type="submission" date="2017-08" db="EMBL/GenBank/DDBJ databases">
        <title>Infants hospitalized years apart are colonized by the same room-sourced microbial strains.</title>
        <authorList>
            <person name="Brooks B."/>
            <person name="Olm M.R."/>
            <person name="Firek B.A."/>
            <person name="Baker R."/>
            <person name="Thomas B.C."/>
            <person name="Morowitz M.J."/>
            <person name="Banfield J.F."/>
        </authorList>
    </citation>
    <scope>NUCLEOTIDE SEQUENCE [LARGE SCALE GENOMIC DNA]</scope>
    <source>
        <strain evidence="1">S2_005_003_R2_41</strain>
    </source>
</reference>
<organism evidence="1 2">
    <name type="scientific">Variovorax paradoxus</name>
    <dbReference type="NCBI Taxonomy" id="34073"/>
    <lineage>
        <taxon>Bacteria</taxon>
        <taxon>Pseudomonadati</taxon>
        <taxon>Pseudomonadota</taxon>
        <taxon>Betaproteobacteria</taxon>
        <taxon>Burkholderiales</taxon>
        <taxon>Comamonadaceae</taxon>
        <taxon>Variovorax</taxon>
    </lineage>
</organism>
<comment type="caution">
    <text evidence="1">The sequence shown here is derived from an EMBL/GenBank/DDBJ whole genome shotgun (WGS) entry which is preliminary data.</text>
</comment>
<dbReference type="AlphaFoldDB" id="A0A2W5PE43"/>
<evidence type="ECO:0000313" key="2">
    <source>
        <dbReference type="Proteomes" id="UP000249135"/>
    </source>
</evidence>
<evidence type="ECO:0000313" key="1">
    <source>
        <dbReference type="EMBL" id="PZQ63314.1"/>
    </source>
</evidence>
<accession>A0A2W5PE43</accession>
<protein>
    <submittedName>
        <fullName evidence="1">Uncharacterized protein</fullName>
    </submittedName>
</protein>
<sequence>MSGTAEHSPGLVRLRISRTIDNEWATRSPDFIPERLRPGSNLVTLEEARAILADAEFNSDLQAVEVGEYGMPLGTFNAYRALAKQARAAIEIMEERGQ</sequence>
<dbReference type="Proteomes" id="UP000249135">
    <property type="component" value="Unassembled WGS sequence"/>
</dbReference>
<name>A0A2W5PE43_VARPD</name>
<dbReference type="EMBL" id="QFPP01000611">
    <property type="protein sequence ID" value="PZQ63314.1"/>
    <property type="molecule type" value="Genomic_DNA"/>
</dbReference>
<proteinExistence type="predicted"/>
<gene>
    <name evidence="1" type="ORF">DI563_28030</name>
</gene>